<proteinExistence type="predicted"/>
<protein>
    <submittedName>
        <fullName evidence="2">DUF1631 family protein</fullName>
    </submittedName>
</protein>
<feature type="coiled-coil region" evidence="1">
    <location>
        <begin position="146"/>
        <end position="173"/>
    </location>
</feature>
<dbReference type="Proteomes" id="UP000298438">
    <property type="component" value="Unassembled WGS sequence"/>
</dbReference>
<dbReference type="AlphaFoldDB" id="A0A4Y9SLL9"/>
<comment type="caution">
    <text evidence="2">The sequence shown here is derived from an EMBL/GenBank/DDBJ whole genome shotgun (WGS) entry which is preliminary data.</text>
</comment>
<sequence length="441" mass="48497">VPEGAAHAGAASVDGAAAAPASGFATSAIPHNVVYLPQLKATMPQGALTRGDEHTIDLLGKIFETVYRDPSIPGEIRDLINFLQIPVLKAALLDKNFFFQDAHPARRLIELLSRLGWEQRKAPDDPVFQAMRRSVDRVGRDFDAEMEVFNDAVAELEAAIQSHEQAAEQALAEPIALAMRQEKRAIAVKSAQDAVRVRVGTGEVVAVVETFLQNRWTSVMTLAYTIEDDKPGAVNNATRTMDDLIWSVKPKATHEQRKELISKLPGLIQRLNKWLDVIKWQDAERLQFFAELAECHASIVRAPIELSPDRQLELAVEAAQKDALRRIEQEKAAEEAVARAEAELDDVELTVDSLERGMWVEFQQEDGTQRKVKLAWVSPRRTLFIFSTGARQEAFSMPAGQLVDALRDGKATLIGLEGVVGRALSEAIGAPANDPEHTAAA</sequence>
<gene>
    <name evidence="2" type="ORF">E4L96_07435</name>
</gene>
<keyword evidence="1" id="KW-0175">Coiled coil</keyword>
<keyword evidence="3" id="KW-1185">Reference proteome</keyword>
<accession>A0A4Y9SLL9</accession>
<organism evidence="2 3">
    <name type="scientific">Zemynaea arenosa</name>
    <dbReference type="NCBI Taxonomy" id="2561931"/>
    <lineage>
        <taxon>Bacteria</taxon>
        <taxon>Pseudomonadati</taxon>
        <taxon>Pseudomonadota</taxon>
        <taxon>Betaproteobacteria</taxon>
        <taxon>Burkholderiales</taxon>
        <taxon>Oxalobacteraceae</taxon>
        <taxon>Telluria group</taxon>
        <taxon>Zemynaea</taxon>
    </lineage>
</organism>
<dbReference type="OrthoDB" id="6188167at2"/>
<evidence type="ECO:0000256" key="1">
    <source>
        <dbReference type="SAM" id="Coils"/>
    </source>
</evidence>
<dbReference type="EMBL" id="SPVF01000104">
    <property type="protein sequence ID" value="TFW22669.1"/>
    <property type="molecule type" value="Genomic_DNA"/>
</dbReference>
<dbReference type="InterPro" id="IPR012434">
    <property type="entry name" value="DUF1631"/>
</dbReference>
<feature type="non-terminal residue" evidence="2">
    <location>
        <position position="1"/>
    </location>
</feature>
<dbReference type="RefSeq" id="WP_135206581.1">
    <property type="nucleotide sequence ID" value="NZ_SPVF01000104.1"/>
</dbReference>
<dbReference type="Pfam" id="PF07793">
    <property type="entry name" value="DUF1631"/>
    <property type="match status" value="1"/>
</dbReference>
<feature type="coiled-coil region" evidence="1">
    <location>
        <begin position="330"/>
        <end position="357"/>
    </location>
</feature>
<reference evidence="2 3" key="1">
    <citation type="submission" date="2019-03" db="EMBL/GenBank/DDBJ databases">
        <title>Draft Genome Sequence of Massilia arenosa sp. nov., a Novel Massilia Species Isolated from a Sandy-loam Maize Soil.</title>
        <authorList>
            <person name="Raths R."/>
            <person name="Peta V."/>
            <person name="Bucking H."/>
        </authorList>
    </citation>
    <scope>NUCLEOTIDE SEQUENCE [LARGE SCALE GENOMIC DNA]</scope>
    <source>
        <strain evidence="2 3">MC02</strain>
    </source>
</reference>
<evidence type="ECO:0000313" key="2">
    <source>
        <dbReference type="EMBL" id="TFW22669.1"/>
    </source>
</evidence>
<evidence type="ECO:0000313" key="3">
    <source>
        <dbReference type="Proteomes" id="UP000298438"/>
    </source>
</evidence>
<name>A0A4Y9SLL9_9BURK</name>